<dbReference type="OrthoDB" id="436405at2759"/>
<keyword evidence="2" id="KW-0472">Membrane</keyword>
<keyword evidence="2" id="KW-0812">Transmembrane</keyword>
<evidence type="ECO:0000256" key="2">
    <source>
        <dbReference type="SAM" id="Phobius"/>
    </source>
</evidence>
<reference evidence="3 4" key="1">
    <citation type="journal article" date="2010" name="Science">
        <title>Genomic comparison of the ants Camponotus floridanus and Harpegnathos saltator.</title>
        <authorList>
            <person name="Bonasio R."/>
            <person name="Zhang G."/>
            <person name="Ye C."/>
            <person name="Mutti N.S."/>
            <person name="Fang X."/>
            <person name="Qin N."/>
            <person name="Donahue G."/>
            <person name="Yang P."/>
            <person name="Li Q."/>
            <person name="Li C."/>
            <person name="Zhang P."/>
            <person name="Huang Z."/>
            <person name="Berger S.L."/>
            <person name="Reinberg D."/>
            <person name="Wang J."/>
            <person name="Liebig J."/>
        </authorList>
    </citation>
    <scope>NUCLEOTIDE SEQUENCE [LARGE SCALE GENOMIC DNA]</scope>
    <source>
        <strain evidence="3 4">R22 G/1</strain>
    </source>
</reference>
<organism evidence="4">
    <name type="scientific">Harpegnathos saltator</name>
    <name type="common">Jerdon's jumping ant</name>
    <dbReference type="NCBI Taxonomy" id="610380"/>
    <lineage>
        <taxon>Eukaryota</taxon>
        <taxon>Metazoa</taxon>
        <taxon>Ecdysozoa</taxon>
        <taxon>Arthropoda</taxon>
        <taxon>Hexapoda</taxon>
        <taxon>Insecta</taxon>
        <taxon>Pterygota</taxon>
        <taxon>Neoptera</taxon>
        <taxon>Endopterygota</taxon>
        <taxon>Hymenoptera</taxon>
        <taxon>Apocrita</taxon>
        <taxon>Aculeata</taxon>
        <taxon>Formicoidea</taxon>
        <taxon>Formicidae</taxon>
        <taxon>Ponerinae</taxon>
        <taxon>Ponerini</taxon>
        <taxon>Harpegnathos</taxon>
    </lineage>
</organism>
<accession>E2BNC2</accession>
<feature type="region of interest" description="Disordered" evidence="1">
    <location>
        <begin position="1"/>
        <end position="22"/>
    </location>
</feature>
<gene>
    <name evidence="3" type="ORF">EAI_04539</name>
</gene>
<dbReference type="InParanoid" id="E2BNC2"/>
<sequence length="187" mass="21677">MNIKENEKMTNHKTKGTEETKKDKGIKINNLRNQRKRLVDAISITLIISSITFSIVKLMKAIKSEDKIRPFYLRTLIHCRKNPTIVDILGEPINIVKQKNRVEHYHSFYRLGDETLEKFAFDIVGPKGKGLVEAEIKKFGQGKYEYQTLSVMIDTLGTFKIEPKPEDLESLEISQFNSYFSNMCFLN</sequence>
<keyword evidence="2" id="KW-1133">Transmembrane helix</keyword>
<protein>
    <recommendedName>
        <fullName evidence="5">Mitochondrial import inner membrane translocase subunit Tim21</fullName>
    </recommendedName>
</protein>
<keyword evidence="4" id="KW-1185">Reference proteome</keyword>
<evidence type="ECO:0008006" key="5">
    <source>
        <dbReference type="Google" id="ProtNLM"/>
    </source>
</evidence>
<dbReference type="AlphaFoldDB" id="E2BNC2"/>
<evidence type="ECO:0000313" key="3">
    <source>
        <dbReference type="EMBL" id="EFN82803.1"/>
    </source>
</evidence>
<dbReference type="Proteomes" id="UP000008237">
    <property type="component" value="Unassembled WGS sequence"/>
</dbReference>
<dbReference type="EMBL" id="GL449396">
    <property type="protein sequence ID" value="EFN82803.1"/>
    <property type="molecule type" value="Genomic_DNA"/>
</dbReference>
<feature type="transmembrane region" description="Helical" evidence="2">
    <location>
        <begin position="41"/>
        <end position="59"/>
    </location>
</feature>
<evidence type="ECO:0000313" key="4">
    <source>
        <dbReference type="Proteomes" id="UP000008237"/>
    </source>
</evidence>
<name>E2BNC2_HARSA</name>
<evidence type="ECO:0000256" key="1">
    <source>
        <dbReference type="SAM" id="MobiDB-lite"/>
    </source>
</evidence>
<proteinExistence type="predicted"/>
<dbReference type="STRING" id="610380.E2BNC2"/>